<evidence type="ECO:0000313" key="2">
    <source>
        <dbReference type="Proteomes" id="UP000784294"/>
    </source>
</evidence>
<keyword evidence="2" id="KW-1185">Reference proteome</keyword>
<organism evidence="1 2">
    <name type="scientific">Protopolystoma xenopodis</name>
    <dbReference type="NCBI Taxonomy" id="117903"/>
    <lineage>
        <taxon>Eukaryota</taxon>
        <taxon>Metazoa</taxon>
        <taxon>Spiralia</taxon>
        <taxon>Lophotrochozoa</taxon>
        <taxon>Platyhelminthes</taxon>
        <taxon>Monogenea</taxon>
        <taxon>Polyopisthocotylea</taxon>
        <taxon>Polystomatidea</taxon>
        <taxon>Polystomatidae</taxon>
        <taxon>Protopolystoma</taxon>
    </lineage>
</organism>
<protein>
    <submittedName>
        <fullName evidence="1">Uncharacterized protein</fullName>
    </submittedName>
</protein>
<evidence type="ECO:0000313" key="1">
    <source>
        <dbReference type="EMBL" id="VEL34559.1"/>
    </source>
</evidence>
<dbReference type="AlphaFoldDB" id="A0A448XEC7"/>
<proteinExistence type="predicted"/>
<comment type="caution">
    <text evidence="1">The sequence shown here is derived from an EMBL/GenBank/DDBJ whole genome shotgun (WGS) entry which is preliminary data.</text>
</comment>
<dbReference type="Proteomes" id="UP000784294">
    <property type="component" value="Unassembled WGS sequence"/>
</dbReference>
<gene>
    <name evidence="1" type="ORF">PXEA_LOCUS27999</name>
</gene>
<sequence>MLVIVMGMWPRLAEESGVRIRIWFRGLVANAQPLSHVLNWPPLFCKWSDMRSFVSVSQPRVHCYLQPPVVTWPCLNSCRAVPVRSCVKVVPSYAGTGSTSQNPWLAERVVWRPATARYLSPIG</sequence>
<name>A0A448XEC7_9PLAT</name>
<accession>A0A448XEC7</accession>
<reference evidence="1" key="1">
    <citation type="submission" date="2018-11" db="EMBL/GenBank/DDBJ databases">
        <authorList>
            <consortium name="Pathogen Informatics"/>
        </authorList>
    </citation>
    <scope>NUCLEOTIDE SEQUENCE</scope>
</reference>
<dbReference type="EMBL" id="CAAALY010247914">
    <property type="protein sequence ID" value="VEL34559.1"/>
    <property type="molecule type" value="Genomic_DNA"/>
</dbReference>